<accession>A0A445JQ79</accession>
<name>A0A445JQ79_GLYSO</name>
<keyword evidence="1" id="KW-0808">Transferase</keyword>
<keyword evidence="1" id="KW-0418">Kinase</keyword>
<dbReference type="AlphaFoldDB" id="A0A445JQ79"/>
<dbReference type="EMBL" id="QZWG01000007">
    <property type="protein sequence ID" value="RZC00685.1"/>
    <property type="molecule type" value="Genomic_DNA"/>
</dbReference>
<protein>
    <submittedName>
        <fullName evidence="1">G-type lectin S-receptor-like serine/threonine-protein kinase SD1-13</fullName>
    </submittedName>
</protein>
<reference evidence="1 2" key="1">
    <citation type="submission" date="2018-09" db="EMBL/GenBank/DDBJ databases">
        <title>A high-quality reference genome of wild soybean provides a powerful tool to mine soybean genomes.</title>
        <authorList>
            <person name="Xie M."/>
            <person name="Chung C.Y.L."/>
            <person name="Li M.-W."/>
            <person name="Wong F.-L."/>
            <person name="Chan T.-F."/>
            <person name="Lam H.-M."/>
        </authorList>
    </citation>
    <scope>NUCLEOTIDE SEQUENCE [LARGE SCALE GENOMIC DNA]</scope>
    <source>
        <strain evidence="2">cv. W05</strain>
        <tissue evidence="1">Hypocotyl of etiolated seedlings</tissue>
    </source>
</reference>
<dbReference type="Proteomes" id="UP000289340">
    <property type="component" value="Chromosome 7"/>
</dbReference>
<keyword evidence="2" id="KW-1185">Reference proteome</keyword>
<dbReference type="GO" id="GO:0016301">
    <property type="term" value="F:kinase activity"/>
    <property type="evidence" value="ECO:0007669"/>
    <property type="project" value="UniProtKB-KW"/>
</dbReference>
<proteinExistence type="predicted"/>
<comment type="caution">
    <text evidence="1">The sequence shown here is derived from an EMBL/GenBank/DDBJ whole genome shotgun (WGS) entry which is preliminary data.</text>
</comment>
<evidence type="ECO:0000313" key="1">
    <source>
        <dbReference type="EMBL" id="RZC00685.1"/>
    </source>
</evidence>
<dbReference type="PANTHER" id="PTHR27006">
    <property type="entry name" value="PROMASTIGOTE SURFACE ANTIGEN PROTEIN PSA"/>
    <property type="match status" value="1"/>
</dbReference>
<dbReference type="SMR" id="A0A445JQ79"/>
<keyword evidence="1" id="KW-0675">Receptor</keyword>
<dbReference type="Gene3D" id="1.10.510.10">
    <property type="entry name" value="Transferase(Phosphotransferase) domain 1"/>
    <property type="match status" value="1"/>
</dbReference>
<evidence type="ECO:0000313" key="2">
    <source>
        <dbReference type="Proteomes" id="UP000289340"/>
    </source>
</evidence>
<sequence length="181" mass="20537">MRQMKLLTEVGGNVMGIYGKANKKDGKTTNEIEINKLGEGGFGPVYKMKVESVLDWKKRHNIIEGIAQGLVYLHKYSRLKAWQIWNKGRALELLDPSLNKSYISDEVLRYIHIGLMCVQDHVTDRPTMQDVVSFLSNNSAQLGQPKQLTFFLHVIVEEPRLPNSNQESFSLNVVSISTIYG</sequence>
<organism evidence="1 2">
    <name type="scientific">Glycine soja</name>
    <name type="common">Wild soybean</name>
    <dbReference type="NCBI Taxonomy" id="3848"/>
    <lineage>
        <taxon>Eukaryota</taxon>
        <taxon>Viridiplantae</taxon>
        <taxon>Streptophyta</taxon>
        <taxon>Embryophyta</taxon>
        <taxon>Tracheophyta</taxon>
        <taxon>Spermatophyta</taxon>
        <taxon>Magnoliopsida</taxon>
        <taxon>eudicotyledons</taxon>
        <taxon>Gunneridae</taxon>
        <taxon>Pentapetalae</taxon>
        <taxon>rosids</taxon>
        <taxon>fabids</taxon>
        <taxon>Fabales</taxon>
        <taxon>Fabaceae</taxon>
        <taxon>Papilionoideae</taxon>
        <taxon>50 kb inversion clade</taxon>
        <taxon>NPAAA clade</taxon>
        <taxon>indigoferoid/millettioid clade</taxon>
        <taxon>Phaseoleae</taxon>
        <taxon>Glycine</taxon>
        <taxon>Glycine subgen. Soja</taxon>
    </lineage>
</organism>
<keyword evidence="1" id="KW-0430">Lectin</keyword>
<dbReference type="GO" id="GO:0030246">
    <property type="term" value="F:carbohydrate binding"/>
    <property type="evidence" value="ECO:0007669"/>
    <property type="project" value="UniProtKB-KW"/>
</dbReference>
<dbReference type="PANTHER" id="PTHR27006:SF606">
    <property type="entry name" value="INTERLEUKIN-1 RECEPTOR-ASSOCIATED KINASE 4"/>
    <property type="match status" value="1"/>
</dbReference>
<gene>
    <name evidence="1" type="ORF">D0Y65_016500</name>
</gene>
<dbReference type="SUPFAM" id="SSF56112">
    <property type="entry name" value="Protein kinase-like (PK-like)"/>
    <property type="match status" value="1"/>
</dbReference>
<dbReference type="InterPro" id="IPR011009">
    <property type="entry name" value="Kinase-like_dom_sf"/>
</dbReference>